<name>A0A8S9ZH24_9BILA</name>
<organism evidence="1 2">
    <name type="scientific">Meloidogyne graminicola</name>
    <dbReference type="NCBI Taxonomy" id="189291"/>
    <lineage>
        <taxon>Eukaryota</taxon>
        <taxon>Metazoa</taxon>
        <taxon>Ecdysozoa</taxon>
        <taxon>Nematoda</taxon>
        <taxon>Chromadorea</taxon>
        <taxon>Rhabditida</taxon>
        <taxon>Tylenchina</taxon>
        <taxon>Tylenchomorpha</taxon>
        <taxon>Tylenchoidea</taxon>
        <taxon>Meloidogynidae</taxon>
        <taxon>Meloidogyninae</taxon>
        <taxon>Meloidogyne</taxon>
    </lineage>
</organism>
<sequence length="75" mass="9063">MDFSTFIFVTTDNEEVKISKEFWDKIAFIKTFHGTGYDDIKSILRIIRNKYFKKFIFLQMHRRLKGTIGNYSQFP</sequence>
<gene>
    <name evidence="1" type="ORF">Mgra_00008035</name>
</gene>
<evidence type="ECO:0000313" key="2">
    <source>
        <dbReference type="Proteomes" id="UP000605970"/>
    </source>
</evidence>
<proteinExistence type="predicted"/>
<dbReference type="EMBL" id="JABEBT010000099">
    <property type="protein sequence ID" value="KAF7632588.1"/>
    <property type="molecule type" value="Genomic_DNA"/>
</dbReference>
<dbReference type="Proteomes" id="UP000605970">
    <property type="component" value="Unassembled WGS sequence"/>
</dbReference>
<protein>
    <submittedName>
        <fullName evidence="1">Uncharacterized protein</fullName>
    </submittedName>
</protein>
<dbReference type="AlphaFoldDB" id="A0A8S9ZH24"/>
<evidence type="ECO:0000313" key="1">
    <source>
        <dbReference type="EMBL" id="KAF7632588.1"/>
    </source>
</evidence>
<accession>A0A8S9ZH24</accession>
<dbReference type="OrthoDB" id="2342932at2759"/>
<reference evidence="1" key="1">
    <citation type="journal article" date="2020" name="Ecol. Evol.">
        <title>Genome structure and content of the rice root-knot nematode (Meloidogyne graminicola).</title>
        <authorList>
            <person name="Phan N.T."/>
            <person name="Danchin E.G.J."/>
            <person name="Klopp C."/>
            <person name="Perfus-Barbeoch L."/>
            <person name="Kozlowski D.K."/>
            <person name="Koutsovoulos G.D."/>
            <person name="Lopez-Roques C."/>
            <person name="Bouchez O."/>
            <person name="Zahm M."/>
            <person name="Besnard G."/>
            <person name="Bellafiore S."/>
        </authorList>
    </citation>
    <scope>NUCLEOTIDE SEQUENCE</scope>
    <source>
        <strain evidence="1">VN-18</strain>
    </source>
</reference>
<comment type="caution">
    <text evidence="1">The sequence shown here is derived from an EMBL/GenBank/DDBJ whole genome shotgun (WGS) entry which is preliminary data.</text>
</comment>
<keyword evidence="2" id="KW-1185">Reference proteome</keyword>